<reference evidence="1" key="1">
    <citation type="submission" date="2014-09" db="EMBL/GenBank/DDBJ databases">
        <authorList>
            <person name="Magalhaes I.L.F."/>
            <person name="Oliveira U."/>
            <person name="Santos F.R."/>
            <person name="Vidigal T.H.D.A."/>
            <person name="Brescovit A.D."/>
            <person name="Santos A.J."/>
        </authorList>
    </citation>
    <scope>NUCLEOTIDE SEQUENCE</scope>
    <source>
        <tissue evidence="1">Shoot tissue taken approximately 20 cm above the soil surface</tissue>
    </source>
</reference>
<proteinExistence type="predicted"/>
<protein>
    <submittedName>
        <fullName evidence="1">Uncharacterized protein</fullName>
    </submittedName>
</protein>
<name>A0A0A9DJL1_ARUDO</name>
<accession>A0A0A9DJL1</accession>
<sequence length="27" mass="2980">MQWWALAAVRLAPVEEVLEESPPAEAS</sequence>
<evidence type="ECO:0000313" key="1">
    <source>
        <dbReference type="EMBL" id="JAD88759.1"/>
    </source>
</evidence>
<reference evidence="1" key="2">
    <citation type="journal article" date="2015" name="Data Brief">
        <title>Shoot transcriptome of the giant reed, Arundo donax.</title>
        <authorList>
            <person name="Barrero R.A."/>
            <person name="Guerrero F.D."/>
            <person name="Moolhuijzen P."/>
            <person name="Goolsby J.A."/>
            <person name="Tidwell J."/>
            <person name="Bellgard S.E."/>
            <person name="Bellgard M.I."/>
        </authorList>
    </citation>
    <scope>NUCLEOTIDE SEQUENCE</scope>
    <source>
        <tissue evidence="1">Shoot tissue taken approximately 20 cm above the soil surface</tissue>
    </source>
</reference>
<dbReference type="EMBL" id="GBRH01209136">
    <property type="protein sequence ID" value="JAD88759.1"/>
    <property type="molecule type" value="Transcribed_RNA"/>
</dbReference>
<dbReference type="AlphaFoldDB" id="A0A0A9DJL1"/>
<organism evidence="1">
    <name type="scientific">Arundo donax</name>
    <name type="common">Giant reed</name>
    <name type="synonym">Donax arundinaceus</name>
    <dbReference type="NCBI Taxonomy" id="35708"/>
    <lineage>
        <taxon>Eukaryota</taxon>
        <taxon>Viridiplantae</taxon>
        <taxon>Streptophyta</taxon>
        <taxon>Embryophyta</taxon>
        <taxon>Tracheophyta</taxon>
        <taxon>Spermatophyta</taxon>
        <taxon>Magnoliopsida</taxon>
        <taxon>Liliopsida</taxon>
        <taxon>Poales</taxon>
        <taxon>Poaceae</taxon>
        <taxon>PACMAD clade</taxon>
        <taxon>Arundinoideae</taxon>
        <taxon>Arundineae</taxon>
        <taxon>Arundo</taxon>
    </lineage>
</organism>